<evidence type="ECO:0000313" key="5">
    <source>
        <dbReference type="EMBL" id="PYE42670.1"/>
    </source>
</evidence>
<accession>A0A2V4VCS4</accession>
<reference evidence="5 7" key="1">
    <citation type="submission" date="2018-06" db="EMBL/GenBank/DDBJ databases">
        <title>Genomic Encyclopedia of Type Strains, Phase III (KMG-III): the genomes of soil and plant-associated and newly described type strains.</title>
        <authorList>
            <person name="Whitman W."/>
        </authorList>
    </citation>
    <scope>NUCLEOTIDE SEQUENCE [LARGE SCALE GENOMIC DNA]</scope>
    <source>
        <strain evidence="5 7">CECT 7022</strain>
    </source>
</reference>
<sequence length="203" mass="24093">MSLDHLKEDQQATVLKIRKRVIEAIGRNMDLYGVTLSTGHLYGLLFFADKPMTLDDMGREMEMSKTSMSTGVRTLLDLKMVNKVWSKGSRKDLYEVEYDWHQTFTDYFVIKWRKAVESNLQILRKSVDEINRIVKGLDEQHDAELLRILSEDKRKVLQAEAYYRWLDRLIDTMEDEEIYKLVPKEEIREEIKDEGKEQIKEQL</sequence>
<dbReference type="InterPro" id="IPR036388">
    <property type="entry name" value="WH-like_DNA-bd_sf"/>
</dbReference>
<evidence type="ECO:0000256" key="1">
    <source>
        <dbReference type="ARBA" id="ARBA00023015"/>
    </source>
</evidence>
<dbReference type="GO" id="GO:0003677">
    <property type="term" value="F:DNA binding"/>
    <property type="evidence" value="ECO:0007669"/>
    <property type="project" value="UniProtKB-UniRule"/>
</dbReference>
<dbReference type="InterPro" id="IPR026282">
    <property type="entry name" value="MJ1563"/>
</dbReference>
<evidence type="ECO:0000256" key="3">
    <source>
        <dbReference type="ARBA" id="ARBA00023163"/>
    </source>
</evidence>
<evidence type="ECO:0000313" key="8">
    <source>
        <dbReference type="Proteomes" id="UP000509327"/>
    </source>
</evidence>
<dbReference type="EMBL" id="QJSW01000035">
    <property type="protein sequence ID" value="PYE42670.1"/>
    <property type="molecule type" value="Genomic_DNA"/>
</dbReference>
<dbReference type="Proteomes" id="UP000247790">
    <property type="component" value="Unassembled WGS sequence"/>
</dbReference>
<gene>
    <name evidence="5" type="ORF">DFQ00_13515</name>
    <name evidence="6" type="ORF">HUB98_23480</name>
</gene>
<keyword evidence="3 4" id="KW-0804">Transcription</keyword>
<dbReference type="EMBL" id="CP054614">
    <property type="protein sequence ID" value="QKS58889.1"/>
    <property type="molecule type" value="Genomic_DNA"/>
</dbReference>
<dbReference type="Proteomes" id="UP000509327">
    <property type="component" value="Chromosome"/>
</dbReference>
<dbReference type="PANTHER" id="PTHR38465">
    <property type="entry name" value="HTH-TYPE TRANSCRIPTIONAL REGULATOR MJ1563-RELATED"/>
    <property type="match status" value="1"/>
</dbReference>
<dbReference type="Gene3D" id="1.10.10.10">
    <property type="entry name" value="Winged helix-like DNA-binding domain superfamily/Winged helix DNA-binding domain"/>
    <property type="match status" value="1"/>
</dbReference>
<dbReference type="InterPro" id="IPR052362">
    <property type="entry name" value="HTH-GbsR_regulator"/>
</dbReference>
<dbReference type="PANTHER" id="PTHR38465:SF1">
    <property type="entry name" value="HTH-TYPE TRANSCRIPTIONAL REGULATOR MJ1563-RELATED"/>
    <property type="match status" value="1"/>
</dbReference>
<dbReference type="PIRSF" id="PIRSF006707">
    <property type="entry name" value="MJ1563"/>
    <property type="match status" value="1"/>
</dbReference>
<dbReference type="InterPro" id="IPR036390">
    <property type="entry name" value="WH_DNA-bd_sf"/>
</dbReference>
<keyword evidence="8" id="KW-1185">Reference proteome</keyword>
<evidence type="ECO:0000256" key="4">
    <source>
        <dbReference type="PIRNR" id="PIRNR006707"/>
    </source>
</evidence>
<organism evidence="5 7">
    <name type="scientific">Paenibacillus barcinonensis</name>
    <dbReference type="NCBI Taxonomy" id="198119"/>
    <lineage>
        <taxon>Bacteria</taxon>
        <taxon>Bacillati</taxon>
        <taxon>Bacillota</taxon>
        <taxon>Bacilli</taxon>
        <taxon>Bacillales</taxon>
        <taxon>Paenibacillaceae</taxon>
        <taxon>Paenibacillus</taxon>
    </lineage>
</organism>
<dbReference type="AlphaFoldDB" id="A0A2V4VCS4"/>
<evidence type="ECO:0000313" key="6">
    <source>
        <dbReference type="EMBL" id="QKS58889.1"/>
    </source>
</evidence>
<dbReference type="SUPFAM" id="SSF46785">
    <property type="entry name" value="Winged helix' DNA-binding domain"/>
    <property type="match status" value="1"/>
</dbReference>
<evidence type="ECO:0000256" key="2">
    <source>
        <dbReference type="ARBA" id="ARBA00023125"/>
    </source>
</evidence>
<keyword evidence="2 4" id="KW-0238">DNA-binding</keyword>
<keyword evidence="1 4" id="KW-0805">Transcription regulation</keyword>
<proteinExistence type="inferred from homology"/>
<evidence type="ECO:0000313" key="7">
    <source>
        <dbReference type="Proteomes" id="UP000247790"/>
    </source>
</evidence>
<reference evidence="6 8" key="2">
    <citation type="submission" date="2020-06" db="EMBL/GenBank/DDBJ databases">
        <title>Complete genome of Paenibacillus barcinonensis KACC11450.</title>
        <authorList>
            <person name="Kim M."/>
            <person name="Park Y.-J."/>
            <person name="Shin J.-H."/>
        </authorList>
    </citation>
    <scope>NUCLEOTIDE SEQUENCE [LARGE SCALE GENOMIC DNA]</scope>
    <source>
        <strain evidence="6 8">KACC11450</strain>
    </source>
</reference>
<name>A0A2V4VCS4_PAEBA</name>
<dbReference type="RefSeq" id="WP_110899584.1">
    <property type="nucleotide sequence ID" value="NZ_CP054614.1"/>
</dbReference>
<dbReference type="OrthoDB" id="9800374at2"/>
<protein>
    <recommendedName>
        <fullName evidence="4">HTH-type transcriptional regulator</fullName>
    </recommendedName>
</protein>
<comment type="similarity">
    <text evidence="4">Belongs to the GbsR family.</text>
</comment>